<gene>
    <name evidence="1" type="ORF">PENTCL1PPCAC_27282</name>
</gene>
<name>A0AAV5UFM4_9BILA</name>
<organism evidence="1 2">
    <name type="scientific">Pristionchus entomophagus</name>
    <dbReference type="NCBI Taxonomy" id="358040"/>
    <lineage>
        <taxon>Eukaryota</taxon>
        <taxon>Metazoa</taxon>
        <taxon>Ecdysozoa</taxon>
        <taxon>Nematoda</taxon>
        <taxon>Chromadorea</taxon>
        <taxon>Rhabditida</taxon>
        <taxon>Rhabditina</taxon>
        <taxon>Diplogasteromorpha</taxon>
        <taxon>Diplogasteroidea</taxon>
        <taxon>Neodiplogasteridae</taxon>
        <taxon>Pristionchus</taxon>
    </lineage>
</organism>
<dbReference type="Pfam" id="PF05380">
    <property type="entry name" value="Peptidase_A17"/>
    <property type="match status" value="1"/>
</dbReference>
<dbReference type="PANTHER" id="PTHR22955:SF65">
    <property type="entry name" value="INTEGRASE CATALYTIC DOMAIN-CONTAINING PROTEIN"/>
    <property type="match status" value="1"/>
</dbReference>
<dbReference type="EMBL" id="BTSX01000006">
    <property type="protein sequence ID" value="GMT05108.1"/>
    <property type="molecule type" value="Genomic_DNA"/>
</dbReference>
<accession>A0AAV5UFM4</accession>
<dbReference type="Proteomes" id="UP001432027">
    <property type="component" value="Unassembled WGS sequence"/>
</dbReference>
<protein>
    <recommendedName>
        <fullName evidence="3">Integrase catalytic domain-containing protein</fullName>
    </recommendedName>
</protein>
<dbReference type="InterPro" id="IPR008042">
    <property type="entry name" value="Retrotrans_Pao"/>
</dbReference>
<proteinExistence type="predicted"/>
<evidence type="ECO:0000313" key="2">
    <source>
        <dbReference type="Proteomes" id="UP001432027"/>
    </source>
</evidence>
<reference evidence="1" key="1">
    <citation type="submission" date="2023-10" db="EMBL/GenBank/DDBJ databases">
        <title>Genome assembly of Pristionchus species.</title>
        <authorList>
            <person name="Yoshida K."/>
            <person name="Sommer R.J."/>
        </authorList>
    </citation>
    <scope>NUCLEOTIDE SEQUENCE</scope>
    <source>
        <strain evidence="1">RS0144</strain>
    </source>
</reference>
<evidence type="ECO:0008006" key="3">
    <source>
        <dbReference type="Google" id="ProtNLM"/>
    </source>
</evidence>
<comment type="caution">
    <text evidence="1">The sequence shown here is derived from an EMBL/GenBank/DDBJ whole genome shotgun (WGS) entry which is preliminary data.</text>
</comment>
<keyword evidence="2" id="KW-1185">Reference proteome</keyword>
<dbReference type="AlphaFoldDB" id="A0AAV5UFM4"/>
<evidence type="ECO:0000313" key="1">
    <source>
        <dbReference type="EMBL" id="GMT05108.1"/>
    </source>
</evidence>
<dbReference type="PANTHER" id="PTHR22955">
    <property type="entry name" value="RETROTRANSPOSON"/>
    <property type="match status" value="1"/>
</dbReference>
<sequence length="391" mass="44656">MLSKAASPFDPLGFLNPLLLPPRLSIQNLWNISLKWDEPVDTSTRDSFHSQMSELATSTTKMELYSLVMSHTLLRLTVDALRKEFTEKPIHVYTYSDSAVVLHWCKPEFSKPVGPFVSNRSVIDLSRYSPLNKAISITALVYRFISRCASRVDNPLIHEKLKHIPYSNSSELSAKEKRFAHNSIIRLHQTKHTPCIDSLKKTSIVVEDTSTGLWKSNSRLTNSKLSSESKFPIFIPTSVDSSLAKLIISDIHWNSSHASIDIVLNEVKRQYWIPRCRQIVVNSLLPSSFALAFRRFCSRRGTPIQITSDQATTFKMASTLFAKHIDDDYTPPDEENSSRESALRQLKRSIDTVESFWKRWHGEYFIILRDCSSKSGQILCTHPSRLPIFPQ</sequence>